<feature type="active site" description="Proton donor" evidence="1">
    <location>
        <position position="56"/>
    </location>
</feature>
<comment type="caution">
    <text evidence="5">The sequence shown here is derived from an EMBL/GenBank/DDBJ whole genome shotgun (WGS) entry which is preliminary data.</text>
</comment>
<dbReference type="Pfam" id="PF00248">
    <property type="entry name" value="Aldo_ket_red"/>
    <property type="match status" value="1"/>
</dbReference>
<protein>
    <recommendedName>
        <fullName evidence="4">NADP-dependent oxidoreductase domain-containing protein</fullName>
    </recommendedName>
</protein>
<keyword evidence="6" id="KW-1185">Reference proteome</keyword>
<dbReference type="EMBL" id="LSZO01000206">
    <property type="protein sequence ID" value="KXU34848.1"/>
    <property type="molecule type" value="Genomic_DNA"/>
</dbReference>
<dbReference type="Proteomes" id="UP000072660">
    <property type="component" value="Unassembled WGS sequence"/>
</dbReference>
<name>A0A139SJU3_9GAMM</name>
<gene>
    <name evidence="5" type="ORF">AXE65_06645</name>
</gene>
<evidence type="ECO:0000313" key="5">
    <source>
        <dbReference type="EMBL" id="KXU34848.1"/>
    </source>
</evidence>
<evidence type="ECO:0000313" key="6">
    <source>
        <dbReference type="Proteomes" id="UP000072660"/>
    </source>
</evidence>
<dbReference type="PIRSF" id="PIRSF000097">
    <property type="entry name" value="AKR"/>
    <property type="match status" value="1"/>
</dbReference>
<dbReference type="OrthoDB" id="9772407at2"/>
<dbReference type="SUPFAM" id="SSF51430">
    <property type="entry name" value="NAD(P)-linked oxidoreductase"/>
    <property type="match status" value="1"/>
</dbReference>
<accession>A0A139SJU3</accession>
<dbReference type="InterPro" id="IPR036812">
    <property type="entry name" value="NAD(P)_OxRdtase_dom_sf"/>
</dbReference>
<evidence type="ECO:0000256" key="2">
    <source>
        <dbReference type="PIRSR" id="PIRSR000097-2"/>
    </source>
</evidence>
<organism evidence="5 6">
    <name type="scientific">Ventosimonas gracilis</name>
    <dbReference type="NCBI Taxonomy" id="1680762"/>
    <lineage>
        <taxon>Bacteria</taxon>
        <taxon>Pseudomonadati</taxon>
        <taxon>Pseudomonadota</taxon>
        <taxon>Gammaproteobacteria</taxon>
        <taxon>Pseudomonadales</taxon>
        <taxon>Ventosimonadaceae</taxon>
        <taxon>Ventosimonas</taxon>
    </lineage>
</organism>
<reference evidence="5 6" key="1">
    <citation type="submission" date="2016-02" db="EMBL/GenBank/DDBJ databases">
        <authorList>
            <person name="Wen L."/>
            <person name="He K."/>
            <person name="Yang H."/>
        </authorList>
    </citation>
    <scope>NUCLEOTIDE SEQUENCE [LARGE SCALE GENOMIC DNA]</scope>
    <source>
        <strain evidence="5 6">CV58</strain>
    </source>
</reference>
<evidence type="ECO:0000256" key="3">
    <source>
        <dbReference type="PIRSR" id="PIRSR000097-3"/>
    </source>
</evidence>
<dbReference type="PANTHER" id="PTHR43638">
    <property type="entry name" value="OXIDOREDUCTASE, ALDO/KETO REDUCTASE FAMILY PROTEIN"/>
    <property type="match status" value="1"/>
</dbReference>
<evidence type="ECO:0000259" key="4">
    <source>
        <dbReference type="Pfam" id="PF00248"/>
    </source>
</evidence>
<evidence type="ECO:0000256" key="1">
    <source>
        <dbReference type="PIRSR" id="PIRSR000097-1"/>
    </source>
</evidence>
<dbReference type="InterPro" id="IPR020471">
    <property type="entry name" value="AKR"/>
</dbReference>
<sequence length="283" mass="31176">MPALKTVTLPDGSQMPALGMGSWHLAAGRRPLAEEQAALNLGLSLGMRLIDTAEMYSNGASEQLVARVIADKRQEVFVVSKISPQNALSERSIRHSCERSLRNLNTHYMDMYLLHWPAGVKDLQTVVATFEALKQEGKIRHWGVSNFNVKDMQRLYSLENGKNCATNQVRYSLSDRSIETLKLPEWSEQNRMPLMAYSPLGSGGSLLGNPLLAEVAKKHQSTPAAIAIAWTIRNGWTISIPESGNINHIKDNASAAAIALDQDDLNKLDAAFPARYISHWSGA</sequence>
<dbReference type="InterPro" id="IPR023210">
    <property type="entry name" value="NADP_OxRdtase_dom"/>
</dbReference>
<dbReference type="PANTHER" id="PTHR43638:SF3">
    <property type="entry name" value="ALDEHYDE REDUCTASE"/>
    <property type="match status" value="1"/>
</dbReference>
<proteinExistence type="predicted"/>
<feature type="site" description="Lowers pKa of active site Tyr" evidence="3">
    <location>
        <position position="81"/>
    </location>
</feature>
<dbReference type="AlphaFoldDB" id="A0A139SJU3"/>
<feature type="binding site" evidence="2">
    <location>
        <position position="115"/>
    </location>
    <ligand>
        <name>substrate</name>
    </ligand>
</feature>
<dbReference type="GO" id="GO:0016491">
    <property type="term" value="F:oxidoreductase activity"/>
    <property type="evidence" value="ECO:0007669"/>
    <property type="project" value="InterPro"/>
</dbReference>
<feature type="domain" description="NADP-dependent oxidoreductase" evidence="4">
    <location>
        <begin position="18"/>
        <end position="270"/>
    </location>
</feature>
<dbReference type="PRINTS" id="PR00069">
    <property type="entry name" value="ALDKETRDTASE"/>
</dbReference>
<dbReference type="Gene3D" id="3.20.20.100">
    <property type="entry name" value="NADP-dependent oxidoreductase domain"/>
    <property type="match status" value="1"/>
</dbReference>